<name>A0A9D1ZIM6_9BACE</name>
<dbReference type="EMBL" id="DXCV01000065">
    <property type="protein sequence ID" value="HIY89055.1"/>
    <property type="molecule type" value="Genomic_DNA"/>
</dbReference>
<evidence type="ECO:0000313" key="2">
    <source>
        <dbReference type="Proteomes" id="UP000886851"/>
    </source>
</evidence>
<comment type="caution">
    <text evidence="1">The sequence shown here is derived from an EMBL/GenBank/DDBJ whole genome shotgun (WGS) entry which is preliminary data.</text>
</comment>
<reference evidence="1" key="1">
    <citation type="journal article" date="2021" name="PeerJ">
        <title>Extensive microbial diversity within the chicken gut microbiome revealed by metagenomics and culture.</title>
        <authorList>
            <person name="Gilroy R."/>
            <person name="Ravi A."/>
            <person name="Getino M."/>
            <person name="Pursley I."/>
            <person name="Horton D.L."/>
            <person name="Alikhan N.F."/>
            <person name="Baker D."/>
            <person name="Gharbi K."/>
            <person name="Hall N."/>
            <person name="Watson M."/>
            <person name="Adriaenssens E.M."/>
            <person name="Foster-Nyarko E."/>
            <person name="Jarju S."/>
            <person name="Secka A."/>
            <person name="Antonio M."/>
            <person name="Oren A."/>
            <person name="Chaudhuri R.R."/>
            <person name="La Ragione R."/>
            <person name="Hildebrand F."/>
            <person name="Pallen M.J."/>
        </authorList>
    </citation>
    <scope>NUCLEOTIDE SEQUENCE</scope>
    <source>
        <strain evidence="1">Gambia2-208</strain>
    </source>
</reference>
<dbReference type="AlphaFoldDB" id="A0A9D1ZIM6"/>
<reference evidence="1" key="2">
    <citation type="submission" date="2021-04" db="EMBL/GenBank/DDBJ databases">
        <authorList>
            <person name="Gilroy R."/>
        </authorList>
    </citation>
    <scope>NUCLEOTIDE SEQUENCE</scope>
    <source>
        <strain evidence="1">Gambia2-208</strain>
    </source>
</reference>
<dbReference type="Gene3D" id="1.10.10.10">
    <property type="entry name" value="Winged helix-like DNA-binding domain superfamily/Winged helix DNA-binding domain"/>
    <property type="match status" value="1"/>
</dbReference>
<dbReference type="Pfam" id="PF10771">
    <property type="entry name" value="DUF2582"/>
    <property type="match status" value="1"/>
</dbReference>
<gene>
    <name evidence="1" type="ORF">H9824_10185</name>
</gene>
<dbReference type="Proteomes" id="UP000886851">
    <property type="component" value="Unassembled WGS sequence"/>
</dbReference>
<accession>A0A9D1ZIM6</accession>
<dbReference type="InterPro" id="IPR019707">
    <property type="entry name" value="DUF2582"/>
</dbReference>
<sequence>MDKNQIGLNAGVIWNILDANKDKHVWEVEDLQQASGLAVPDFYAAIGWLARENKVDFGEDGITHHGTVGLVVEFFH</sequence>
<evidence type="ECO:0000313" key="1">
    <source>
        <dbReference type="EMBL" id="HIY89055.1"/>
    </source>
</evidence>
<organism evidence="1 2">
    <name type="scientific">Candidatus Bacteroides pullicola</name>
    <dbReference type="NCBI Taxonomy" id="2838475"/>
    <lineage>
        <taxon>Bacteria</taxon>
        <taxon>Pseudomonadati</taxon>
        <taxon>Bacteroidota</taxon>
        <taxon>Bacteroidia</taxon>
        <taxon>Bacteroidales</taxon>
        <taxon>Bacteroidaceae</taxon>
        <taxon>Bacteroides</taxon>
    </lineage>
</organism>
<protein>
    <submittedName>
        <fullName evidence="1">Winged helix-turn-helix domain-containing protein</fullName>
    </submittedName>
</protein>
<dbReference type="InterPro" id="IPR036388">
    <property type="entry name" value="WH-like_DNA-bd_sf"/>
</dbReference>
<proteinExistence type="predicted"/>